<evidence type="ECO:0000313" key="3">
    <source>
        <dbReference type="Proteomes" id="UP001642464"/>
    </source>
</evidence>
<keyword evidence="2" id="KW-0032">Aminotransferase</keyword>
<dbReference type="CDD" id="cd00609">
    <property type="entry name" value="AAT_like"/>
    <property type="match status" value="1"/>
</dbReference>
<name>A0ABP0SSJ8_9DINO</name>
<dbReference type="Gene3D" id="3.90.1150.10">
    <property type="entry name" value="Aspartate Aminotransferase, domain 1"/>
    <property type="match status" value="1"/>
</dbReference>
<dbReference type="Pfam" id="PF00155">
    <property type="entry name" value="Aminotran_1_2"/>
    <property type="match status" value="1"/>
</dbReference>
<dbReference type="PROSITE" id="PS50206">
    <property type="entry name" value="RHODANESE_3"/>
    <property type="match status" value="1"/>
</dbReference>
<dbReference type="InterPro" id="IPR001763">
    <property type="entry name" value="Rhodanese-like_dom"/>
</dbReference>
<dbReference type="InterPro" id="IPR015422">
    <property type="entry name" value="PyrdxlP-dep_Trfase_small"/>
</dbReference>
<gene>
    <name evidence="2" type="ORF">SCF082_LOCUS53400</name>
</gene>
<dbReference type="InterPro" id="IPR015424">
    <property type="entry name" value="PyrdxlP-dep_Trfase"/>
</dbReference>
<evidence type="ECO:0000313" key="2">
    <source>
        <dbReference type="EMBL" id="CAK9115382.1"/>
    </source>
</evidence>
<feature type="domain" description="Rhodanese" evidence="1">
    <location>
        <begin position="322"/>
        <end position="357"/>
    </location>
</feature>
<accession>A0ABP0SSJ8</accession>
<protein>
    <submittedName>
        <fullName evidence="2">Aromatic-amino-acid aminotransferase 1 (ARAT-I) (AROAT)</fullName>
    </submittedName>
</protein>
<dbReference type="SUPFAM" id="SSF53383">
    <property type="entry name" value="PLP-dependent transferases"/>
    <property type="match status" value="1"/>
</dbReference>
<keyword evidence="3" id="KW-1185">Reference proteome</keyword>
<keyword evidence="2" id="KW-0808">Transferase</keyword>
<evidence type="ECO:0000259" key="1">
    <source>
        <dbReference type="PROSITE" id="PS50206"/>
    </source>
</evidence>
<dbReference type="Gene3D" id="1.25.40.10">
    <property type="entry name" value="Tetratricopeptide repeat domain"/>
    <property type="match status" value="1"/>
</dbReference>
<reference evidence="2 3" key="1">
    <citation type="submission" date="2024-02" db="EMBL/GenBank/DDBJ databases">
        <authorList>
            <person name="Chen Y."/>
            <person name="Shah S."/>
            <person name="Dougan E. K."/>
            <person name="Thang M."/>
            <person name="Chan C."/>
        </authorList>
    </citation>
    <scope>NUCLEOTIDE SEQUENCE [LARGE SCALE GENOMIC DNA]</scope>
</reference>
<dbReference type="GO" id="GO:0008483">
    <property type="term" value="F:transaminase activity"/>
    <property type="evidence" value="ECO:0007669"/>
    <property type="project" value="UniProtKB-KW"/>
</dbReference>
<dbReference type="PANTHER" id="PTHR42858:SF1">
    <property type="entry name" value="LD15494P"/>
    <property type="match status" value="1"/>
</dbReference>
<dbReference type="Proteomes" id="UP001642464">
    <property type="component" value="Unassembled WGS sequence"/>
</dbReference>
<proteinExistence type="predicted"/>
<sequence>MDPLEHVLNTFWAVWCSLACSSVYGCHVWHVIQPQDNQQLQVRLDFSRGWPHPELLQGSLPAQLAESFQRGLAFSSESLNYGDQRGSFRFGHPKFLESLSGFLSKQYEAQVEPSTLMTTGGASMGIDLAMRSLSSPGDVCVFEEPTYYLSFDMARNHGLVPRGVPIYQDGMDLDRLEEICISDKVRIVYTIPVHHNPTGYTMANNKRMKLLELARKYDFLVVADEAYQLLNFEKPMAVKPLFYHDRPEEPRVVSVGTFSKLIGPGVKVGWAQAYPTLLQALTRVGYVASGGNPVTFSSMALLHFVESQLAEHIEDISKELKERCQIMCESLAEVGLEAYRPKGGYFVWVKADGLVTSIGKAGSDFAICKKKFPEYTTDIRVVDMIDSSGVFHEVKSGKVSYNQTLVNQILKDIAIMKGNPECKGYVWHFFPGKNGKAMVDEKVLKMLQENGIDYAIHMESSETSDGETEGEGVETSKGGMKDVLQQLKDHALEGLFGVVLHQLRCFDEVSLRASVVTYNIAIRATWCQCLTQVGIEADKIVMNSAVSACSDTWRVALQLLHETEPEVISFSSAISACEKCGRWEEALALLAVSRMCFKDIGNFQSARLYCPNSRTR</sequence>
<dbReference type="PANTHER" id="PTHR42858">
    <property type="entry name" value="AMINOTRANSFERASE"/>
    <property type="match status" value="1"/>
</dbReference>
<dbReference type="EMBL" id="CAXAMM010044617">
    <property type="protein sequence ID" value="CAK9115382.1"/>
    <property type="molecule type" value="Genomic_DNA"/>
</dbReference>
<organism evidence="2 3">
    <name type="scientific">Durusdinium trenchii</name>
    <dbReference type="NCBI Taxonomy" id="1381693"/>
    <lineage>
        <taxon>Eukaryota</taxon>
        <taxon>Sar</taxon>
        <taxon>Alveolata</taxon>
        <taxon>Dinophyceae</taxon>
        <taxon>Suessiales</taxon>
        <taxon>Symbiodiniaceae</taxon>
        <taxon>Durusdinium</taxon>
    </lineage>
</organism>
<dbReference type="InterPro" id="IPR004839">
    <property type="entry name" value="Aminotransferase_I/II_large"/>
</dbReference>
<comment type="caution">
    <text evidence="2">The sequence shown here is derived from an EMBL/GenBank/DDBJ whole genome shotgun (WGS) entry which is preliminary data.</text>
</comment>
<dbReference type="InterPro" id="IPR011990">
    <property type="entry name" value="TPR-like_helical_dom_sf"/>
</dbReference>
<dbReference type="Gene3D" id="3.40.640.10">
    <property type="entry name" value="Type I PLP-dependent aspartate aminotransferase-like (Major domain)"/>
    <property type="match status" value="1"/>
</dbReference>
<dbReference type="InterPro" id="IPR015421">
    <property type="entry name" value="PyrdxlP-dep_Trfase_major"/>
</dbReference>